<comment type="caution">
    <text evidence="2">The sequence shown here is derived from an EMBL/GenBank/DDBJ whole genome shotgun (WGS) entry which is preliminary data.</text>
</comment>
<accession>A0ABQ4XT71</accession>
<feature type="compositionally biased region" description="Acidic residues" evidence="1">
    <location>
        <begin position="108"/>
        <end position="127"/>
    </location>
</feature>
<feature type="region of interest" description="Disordered" evidence="1">
    <location>
        <begin position="79"/>
        <end position="170"/>
    </location>
</feature>
<feature type="non-terminal residue" evidence="2">
    <location>
        <position position="661"/>
    </location>
</feature>
<feature type="region of interest" description="Disordered" evidence="1">
    <location>
        <begin position="491"/>
        <end position="553"/>
    </location>
</feature>
<evidence type="ECO:0000313" key="3">
    <source>
        <dbReference type="Proteomes" id="UP001151760"/>
    </source>
</evidence>
<gene>
    <name evidence="2" type="ORF">Tco_0682585</name>
</gene>
<organism evidence="2 3">
    <name type="scientific">Tanacetum coccineum</name>
    <dbReference type="NCBI Taxonomy" id="301880"/>
    <lineage>
        <taxon>Eukaryota</taxon>
        <taxon>Viridiplantae</taxon>
        <taxon>Streptophyta</taxon>
        <taxon>Embryophyta</taxon>
        <taxon>Tracheophyta</taxon>
        <taxon>Spermatophyta</taxon>
        <taxon>Magnoliopsida</taxon>
        <taxon>eudicotyledons</taxon>
        <taxon>Gunneridae</taxon>
        <taxon>Pentapetalae</taxon>
        <taxon>asterids</taxon>
        <taxon>campanulids</taxon>
        <taxon>Asterales</taxon>
        <taxon>Asteraceae</taxon>
        <taxon>Asteroideae</taxon>
        <taxon>Anthemideae</taxon>
        <taxon>Anthemidinae</taxon>
        <taxon>Tanacetum</taxon>
    </lineage>
</organism>
<protein>
    <recommendedName>
        <fullName evidence="4">Reverse transcriptase domain-containing protein</fullName>
    </recommendedName>
</protein>
<reference evidence="2" key="1">
    <citation type="journal article" date="2022" name="Int. J. Mol. Sci.">
        <title>Draft Genome of Tanacetum Coccineum: Genomic Comparison of Closely Related Tanacetum-Family Plants.</title>
        <authorList>
            <person name="Yamashiro T."/>
            <person name="Shiraishi A."/>
            <person name="Nakayama K."/>
            <person name="Satake H."/>
        </authorList>
    </citation>
    <scope>NUCLEOTIDE SEQUENCE</scope>
</reference>
<evidence type="ECO:0008006" key="4">
    <source>
        <dbReference type="Google" id="ProtNLM"/>
    </source>
</evidence>
<evidence type="ECO:0000256" key="1">
    <source>
        <dbReference type="SAM" id="MobiDB-lite"/>
    </source>
</evidence>
<feature type="compositionally biased region" description="Polar residues" evidence="1">
    <location>
        <begin position="540"/>
        <end position="553"/>
    </location>
</feature>
<keyword evidence="3" id="KW-1185">Reference proteome</keyword>
<dbReference type="Proteomes" id="UP001151760">
    <property type="component" value="Unassembled WGS sequence"/>
</dbReference>
<feature type="compositionally biased region" description="Acidic residues" evidence="1">
    <location>
        <begin position="135"/>
        <end position="161"/>
    </location>
</feature>
<sequence>MSDYKDSTVTYTVVSSPFGVLSDIESPGVDGPPVMLEDPYEYVVATFQAPPSPDYMSGPEYPPSLDFIPELVYPEFMPPEDEVLPAEEQPLPVAVSLTADSPSYVPESDPEEDPEEDDDEDPEEDPADYPANGGDDGDDEDKSSDDDKDDDVDIEGDEEEEHPAPADSTAVALPAVDHALSTEETGLFETDEYAATPPPHPAYRVTTRISIRDEPPTPFWSNTEVSRLLAIPTPPPSPLSPWLSPLPYIPSPLLPPILSPLPILSPPPVSPTYPLGYKATMIRLRAKASSTSHSPPPHIILSHTRVDTPPSWTPPLLPILLPTSSPPLHLLFTDRRADRPEVTLPPRKRLGIILGLRYKVGKSSSSPTARPLRGFRADYGFVATMDREIMRDLERDVSYGITDTWDEMLVDMPGEPSNDDTELDRWMTDFTTRVRQDTDEIYTRLDDEQTKRQLMAGRLNMLYRDRRAHARTARLMEAEARMTTDINYRVTGCRSQETGSDYRDAGSGPQMTEFERQQGHAKGPAQPGALEEAAPKRATRSNTAPETTNTTSITNAALAARDADRNTNGNDSHNSGTCVRRTERTARECTYTDFIKCQPLNFKGTKGVAGLSQWFERMESVFYISNCTIKNHVKFATYTLHSVALTWWNTHVKTIGHDAAY</sequence>
<evidence type="ECO:0000313" key="2">
    <source>
        <dbReference type="EMBL" id="GJS68020.1"/>
    </source>
</evidence>
<name>A0ABQ4XT71_9ASTR</name>
<proteinExistence type="predicted"/>
<dbReference type="EMBL" id="BQNB010009761">
    <property type="protein sequence ID" value="GJS68020.1"/>
    <property type="molecule type" value="Genomic_DNA"/>
</dbReference>
<reference evidence="2" key="2">
    <citation type="submission" date="2022-01" db="EMBL/GenBank/DDBJ databases">
        <authorList>
            <person name="Yamashiro T."/>
            <person name="Shiraishi A."/>
            <person name="Satake H."/>
            <person name="Nakayama K."/>
        </authorList>
    </citation>
    <scope>NUCLEOTIDE SEQUENCE</scope>
</reference>